<evidence type="ECO:0000256" key="3">
    <source>
        <dbReference type="ARBA" id="ARBA00022692"/>
    </source>
</evidence>
<dbReference type="Proteomes" id="UP001175226">
    <property type="component" value="Unassembled WGS sequence"/>
</dbReference>
<dbReference type="InterPro" id="IPR054549">
    <property type="entry name" value="UVB_sens_RUS_dom"/>
</dbReference>
<accession>A0AA39MWK7</accession>
<keyword evidence="3 6" id="KW-0812">Transmembrane</keyword>
<dbReference type="Pfam" id="PF04884">
    <property type="entry name" value="UVB_sens_prot"/>
    <property type="match status" value="2"/>
</dbReference>
<feature type="transmembrane region" description="Helical" evidence="6">
    <location>
        <begin position="215"/>
        <end position="233"/>
    </location>
</feature>
<gene>
    <name evidence="8" type="ORF">EV421DRAFT_1999730</name>
</gene>
<sequence length="435" mass="47060">MGIRIIERDDRGRLHYIDIIDDEITVKADSGGSKPLPFAEILSKVFYPLDTPTVSLLIIFGRFICIQIVEVFNALQAFCSSLASLLSSRAVLEGFGVGDPSASATNALLLTVVLDFFSRMTTIVSAYFIAASKHGLPSLRVPALCLSASLRSLCGVAAGGSKAAIGLHFATPVNGKGDLGDLNAKDASKETVLALMGMLIGTLIVPHITTPTSTYTMLVTLVSLHLALNYYGVRGLALRTLNRQRASFLWSTFRQTKDVPSPAEASEHEHIFANSSILKDVTTGQVLGSCIFSSNGLGRILAIGHGTPPFDLFKTEQYVLWFDRTCISNSGKELRSGTLRMHIVLKKGHGALDHLKAWVHAYEVAKLLAEYPETIDPTTALCVSYASAVEHLPSFLKELAEKTWIVEEGGLVTTLPRKLLVEADVAFDGESPKDR</sequence>
<dbReference type="PANTHER" id="PTHR12770">
    <property type="entry name" value="RUS1 FAMILY PROTEIN C16ORF58"/>
    <property type="match status" value="1"/>
</dbReference>
<dbReference type="AlphaFoldDB" id="A0AA39MWK7"/>
<name>A0AA39MWK7_9AGAR</name>
<evidence type="ECO:0000313" key="8">
    <source>
        <dbReference type="EMBL" id="KAK0448714.1"/>
    </source>
</evidence>
<dbReference type="GO" id="GO:0016020">
    <property type="term" value="C:membrane"/>
    <property type="evidence" value="ECO:0007669"/>
    <property type="project" value="UniProtKB-SubCell"/>
</dbReference>
<keyword evidence="4 6" id="KW-1133">Transmembrane helix</keyword>
<evidence type="ECO:0000256" key="2">
    <source>
        <dbReference type="ARBA" id="ARBA00007558"/>
    </source>
</evidence>
<comment type="similarity">
    <text evidence="2">Belongs to the RUS1 family.</text>
</comment>
<feature type="domain" description="Protein root UVB sensitive/RUS" evidence="7">
    <location>
        <begin position="136"/>
        <end position="256"/>
    </location>
</feature>
<dbReference type="PANTHER" id="PTHR12770:SF31">
    <property type="entry name" value="RUS FAMILY MEMBER 1"/>
    <property type="match status" value="1"/>
</dbReference>
<evidence type="ECO:0000313" key="9">
    <source>
        <dbReference type="Proteomes" id="UP001175226"/>
    </source>
</evidence>
<evidence type="ECO:0000256" key="4">
    <source>
        <dbReference type="ARBA" id="ARBA00022989"/>
    </source>
</evidence>
<protein>
    <submittedName>
        <fullName evidence="8">Vitamin B6 photo-protection and homoeostasis-domain-containing protein</fullName>
    </submittedName>
</protein>
<evidence type="ECO:0000256" key="5">
    <source>
        <dbReference type="ARBA" id="ARBA00023136"/>
    </source>
</evidence>
<dbReference type="EMBL" id="JAUEPT010000009">
    <property type="protein sequence ID" value="KAK0448714.1"/>
    <property type="molecule type" value="Genomic_DNA"/>
</dbReference>
<feature type="transmembrane region" description="Helical" evidence="6">
    <location>
        <begin position="192"/>
        <end position="209"/>
    </location>
</feature>
<reference evidence="8" key="1">
    <citation type="submission" date="2023-06" db="EMBL/GenBank/DDBJ databases">
        <authorList>
            <consortium name="Lawrence Berkeley National Laboratory"/>
            <person name="Ahrendt S."/>
            <person name="Sahu N."/>
            <person name="Indic B."/>
            <person name="Wong-Bajracharya J."/>
            <person name="Merenyi Z."/>
            <person name="Ke H.-M."/>
            <person name="Monk M."/>
            <person name="Kocsube S."/>
            <person name="Drula E."/>
            <person name="Lipzen A."/>
            <person name="Balint B."/>
            <person name="Henrissat B."/>
            <person name="Andreopoulos B."/>
            <person name="Martin F.M."/>
            <person name="Harder C.B."/>
            <person name="Rigling D."/>
            <person name="Ford K.L."/>
            <person name="Foster G.D."/>
            <person name="Pangilinan J."/>
            <person name="Papanicolaou A."/>
            <person name="Barry K."/>
            <person name="LaButti K."/>
            <person name="Viragh M."/>
            <person name="Koriabine M."/>
            <person name="Yan M."/>
            <person name="Riley R."/>
            <person name="Champramary S."/>
            <person name="Plett K.L."/>
            <person name="Tsai I.J."/>
            <person name="Slot J."/>
            <person name="Sipos G."/>
            <person name="Plett J."/>
            <person name="Nagy L.G."/>
            <person name="Grigoriev I.V."/>
        </authorList>
    </citation>
    <scope>NUCLEOTIDE SEQUENCE</scope>
    <source>
        <strain evidence="8">FPL87.14</strain>
    </source>
</reference>
<keyword evidence="9" id="KW-1185">Reference proteome</keyword>
<organism evidence="8 9">
    <name type="scientific">Armillaria borealis</name>
    <dbReference type="NCBI Taxonomy" id="47425"/>
    <lineage>
        <taxon>Eukaryota</taxon>
        <taxon>Fungi</taxon>
        <taxon>Dikarya</taxon>
        <taxon>Basidiomycota</taxon>
        <taxon>Agaricomycotina</taxon>
        <taxon>Agaricomycetes</taxon>
        <taxon>Agaricomycetidae</taxon>
        <taxon>Agaricales</taxon>
        <taxon>Marasmiineae</taxon>
        <taxon>Physalacriaceae</taxon>
        <taxon>Armillaria</taxon>
    </lineage>
</organism>
<comment type="subcellular location">
    <subcellularLocation>
        <location evidence="1">Membrane</location>
    </subcellularLocation>
</comment>
<evidence type="ECO:0000256" key="1">
    <source>
        <dbReference type="ARBA" id="ARBA00004370"/>
    </source>
</evidence>
<keyword evidence="5 6" id="KW-0472">Membrane</keyword>
<comment type="caution">
    <text evidence="8">The sequence shown here is derived from an EMBL/GenBank/DDBJ whole genome shotgun (WGS) entry which is preliminary data.</text>
</comment>
<feature type="domain" description="Protein root UVB sensitive/RUS" evidence="7">
    <location>
        <begin position="72"/>
        <end position="129"/>
    </location>
</feature>
<dbReference type="InterPro" id="IPR006968">
    <property type="entry name" value="RUS_fam"/>
</dbReference>
<proteinExistence type="inferred from homology"/>
<evidence type="ECO:0000256" key="6">
    <source>
        <dbReference type="SAM" id="Phobius"/>
    </source>
</evidence>
<evidence type="ECO:0000259" key="7">
    <source>
        <dbReference type="Pfam" id="PF04884"/>
    </source>
</evidence>